<comment type="caution">
    <text evidence="3">The sequence shown here is derived from an EMBL/GenBank/DDBJ whole genome shotgun (WGS) entry which is preliminary data.</text>
</comment>
<evidence type="ECO:0000259" key="2">
    <source>
        <dbReference type="Pfam" id="PF01757"/>
    </source>
</evidence>
<accession>A0A418WV73</accession>
<evidence type="ECO:0000313" key="4">
    <source>
        <dbReference type="Proteomes" id="UP000285190"/>
    </source>
</evidence>
<organism evidence="3 4">
    <name type="scientific">Noviherbaspirillum cavernae</name>
    <dbReference type="NCBI Taxonomy" id="2320862"/>
    <lineage>
        <taxon>Bacteria</taxon>
        <taxon>Pseudomonadati</taxon>
        <taxon>Pseudomonadota</taxon>
        <taxon>Betaproteobacteria</taxon>
        <taxon>Burkholderiales</taxon>
        <taxon>Oxalobacteraceae</taxon>
        <taxon>Noviherbaspirillum</taxon>
    </lineage>
</organism>
<dbReference type="EMBL" id="QYUN01000003">
    <property type="protein sequence ID" value="RJF96567.1"/>
    <property type="molecule type" value="Genomic_DNA"/>
</dbReference>
<proteinExistence type="predicted"/>
<evidence type="ECO:0000256" key="1">
    <source>
        <dbReference type="SAM" id="Phobius"/>
    </source>
</evidence>
<dbReference type="PANTHER" id="PTHR23028:SF53">
    <property type="entry name" value="ACYL_TRANSF_3 DOMAIN-CONTAINING PROTEIN"/>
    <property type="match status" value="1"/>
</dbReference>
<dbReference type="OrthoDB" id="9814807at2"/>
<keyword evidence="1" id="KW-1133">Transmembrane helix</keyword>
<keyword evidence="4" id="KW-1185">Reference proteome</keyword>
<feature type="domain" description="Acyltransferase 3" evidence="2">
    <location>
        <begin position="9"/>
        <end position="346"/>
    </location>
</feature>
<feature type="transmembrane region" description="Helical" evidence="1">
    <location>
        <begin position="331"/>
        <end position="356"/>
    </location>
</feature>
<feature type="transmembrane region" description="Helical" evidence="1">
    <location>
        <begin position="304"/>
        <end position="325"/>
    </location>
</feature>
<sequence length="401" mass="45363">MNENASRILSLESLRGLLALWVTVGHTIKHSGYTDAELGVFAILGNPGLAVDCFIILSGFVIFMLLDRQRSSYTEFIVGRFFRLAPLFFLILVISALTLDWQVSVIANTPWKNQSIANDMRIHLDALQYLPQHLLAHFAMLHGAIADSILPSSQYAIVGPAWSISVEWQFYLIAPALFFLIAARRWYALAAVIVVVCVLRAVNYGSAGFAINQGAYFLIGIVSYFVWKKSNLIRQHDFRFIEVMGLLAIAIVYFTMSRTISLMLWVVVFIAIIAERHPAPSLFQRMFIGVLRQPMLQWMGRISYSIYMIHMLVLYAWFACLQHAFPEIGKFNFLMYALPLIVLTTLMLSALAYRFIEVPGMRLGKWLGKRSRPRENRAAPSLAKEFVGADTLMRRGGDAAH</sequence>
<keyword evidence="3" id="KW-0808">Transferase</keyword>
<dbReference type="InterPro" id="IPR050879">
    <property type="entry name" value="Acyltransferase_3"/>
</dbReference>
<gene>
    <name evidence="3" type="ORF">D3870_19190</name>
</gene>
<keyword evidence="3" id="KW-0012">Acyltransferase</keyword>
<dbReference type="GO" id="GO:0016747">
    <property type="term" value="F:acyltransferase activity, transferring groups other than amino-acyl groups"/>
    <property type="evidence" value="ECO:0007669"/>
    <property type="project" value="InterPro"/>
</dbReference>
<evidence type="ECO:0000313" key="3">
    <source>
        <dbReference type="EMBL" id="RJF96567.1"/>
    </source>
</evidence>
<feature type="transmembrane region" description="Helical" evidence="1">
    <location>
        <begin position="186"/>
        <end position="203"/>
    </location>
</feature>
<protein>
    <submittedName>
        <fullName evidence="3">Acyltransferase</fullName>
    </submittedName>
</protein>
<name>A0A418WV73_9BURK</name>
<dbReference type="PANTHER" id="PTHR23028">
    <property type="entry name" value="ACETYLTRANSFERASE"/>
    <property type="match status" value="1"/>
</dbReference>
<keyword evidence="1" id="KW-0472">Membrane</keyword>
<dbReference type="RefSeq" id="WP_119742578.1">
    <property type="nucleotide sequence ID" value="NZ_QYUN01000003.1"/>
</dbReference>
<dbReference type="GO" id="GO:0000271">
    <property type="term" value="P:polysaccharide biosynthetic process"/>
    <property type="evidence" value="ECO:0007669"/>
    <property type="project" value="TreeGrafter"/>
</dbReference>
<keyword evidence="1" id="KW-0812">Transmembrane</keyword>
<feature type="transmembrane region" description="Helical" evidence="1">
    <location>
        <begin position="40"/>
        <end position="66"/>
    </location>
</feature>
<feature type="transmembrane region" description="Helical" evidence="1">
    <location>
        <begin position="87"/>
        <end position="107"/>
    </location>
</feature>
<dbReference type="Proteomes" id="UP000285190">
    <property type="component" value="Unassembled WGS sequence"/>
</dbReference>
<feature type="transmembrane region" description="Helical" evidence="1">
    <location>
        <begin position="209"/>
        <end position="227"/>
    </location>
</feature>
<dbReference type="GO" id="GO:0016020">
    <property type="term" value="C:membrane"/>
    <property type="evidence" value="ECO:0007669"/>
    <property type="project" value="TreeGrafter"/>
</dbReference>
<dbReference type="AlphaFoldDB" id="A0A418WV73"/>
<reference evidence="3 4" key="1">
    <citation type="submission" date="2018-09" db="EMBL/GenBank/DDBJ databases">
        <authorList>
            <person name="Zhu H."/>
        </authorList>
    </citation>
    <scope>NUCLEOTIDE SEQUENCE [LARGE SCALE GENOMIC DNA]</scope>
    <source>
        <strain evidence="3 4">K2R10-39</strain>
    </source>
</reference>
<dbReference type="InterPro" id="IPR002656">
    <property type="entry name" value="Acyl_transf_3_dom"/>
</dbReference>
<dbReference type="Pfam" id="PF01757">
    <property type="entry name" value="Acyl_transf_3"/>
    <property type="match status" value="1"/>
</dbReference>